<evidence type="ECO:0000313" key="2">
    <source>
        <dbReference type="Proteomes" id="UP000295285"/>
    </source>
</evidence>
<organism evidence="1 2">
    <name type="scientific">Bacillus thuringiensis</name>
    <dbReference type="NCBI Taxonomy" id="1428"/>
    <lineage>
        <taxon>Bacteria</taxon>
        <taxon>Bacillati</taxon>
        <taxon>Bacillota</taxon>
        <taxon>Bacilli</taxon>
        <taxon>Bacillales</taxon>
        <taxon>Bacillaceae</taxon>
        <taxon>Bacillus</taxon>
        <taxon>Bacillus cereus group</taxon>
    </lineage>
</organism>
<accession>A0A4R4AW53</accession>
<evidence type="ECO:0000313" key="1">
    <source>
        <dbReference type="EMBL" id="TCW44440.1"/>
    </source>
</evidence>
<name>A0A4R4AW53_BACTU</name>
<proteinExistence type="predicted"/>
<dbReference type="EMBL" id="SMDG01000040">
    <property type="protein sequence ID" value="TCW44440.1"/>
    <property type="molecule type" value="Genomic_DNA"/>
</dbReference>
<comment type="caution">
    <text evidence="1">The sequence shown here is derived from an EMBL/GenBank/DDBJ whole genome shotgun (WGS) entry which is preliminary data.</text>
</comment>
<dbReference type="RefSeq" id="WP_279433272.1">
    <property type="nucleotide sequence ID" value="NZ_SMDF01000041.1"/>
</dbReference>
<reference evidence="1 2" key="1">
    <citation type="submission" date="2019-03" db="EMBL/GenBank/DDBJ databases">
        <title>Above-ground endophytic microbial communities from plants in different locations in the United States.</title>
        <authorList>
            <person name="Frank C."/>
        </authorList>
    </citation>
    <scope>NUCLEOTIDE SEQUENCE [LARGE SCALE GENOMIC DNA]</scope>
    <source>
        <strain evidence="1 2">LP_2_YM</strain>
    </source>
</reference>
<dbReference type="Proteomes" id="UP000295285">
    <property type="component" value="Unassembled WGS sequence"/>
</dbReference>
<gene>
    <name evidence="1" type="ORF">EC910_1404</name>
</gene>
<dbReference type="AlphaFoldDB" id="A0A4R4AW53"/>
<protein>
    <submittedName>
        <fullName evidence="1">Uncharacterized protein</fullName>
    </submittedName>
</protein>
<sequence>MAQKFAVFSNTIGEYEIFVKSQTIYHFSPEDSFLKEREGSQPSE</sequence>